<dbReference type="PANTHER" id="PTHR33116:SF78">
    <property type="entry name" value="OS12G0587133 PROTEIN"/>
    <property type="match status" value="1"/>
</dbReference>
<evidence type="ECO:0000313" key="2">
    <source>
        <dbReference type="Proteomes" id="UP000634136"/>
    </source>
</evidence>
<dbReference type="PANTHER" id="PTHR33116">
    <property type="entry name" value="REVERSE TRANSCRIPTASE ZINC-BINDING DOMAIN-CONTAINING PROTEIN-RELATED-RELATED"/>
    <property type="match status" value="1"/>
</dbReference>
<name>A0A834XDQ3_9FABA</name>
<keyword evidence="2" id="KW-1185">Reference proteome</keyword>
<keyword evidence="1" id="KW-0808">Transferase</keyword>
<keyword evidence="1" id="KW-0548">Nucleotidyltransferase</keyword>
<dbReference type="OrthoDB" id="1022462at2759"/>
<dbReference type="AlphaFoldDB" id="A0A834XDQ3"/>
<sequence>MLSKLENEKKIQGIRFGNRGPTISHLMYADDTILFFQATPDACSSIKQALGLYSKLARQQINHDKSLLVFSPNTPRQFKRFMASGFGVTTTTQLGRYLGTNIDLHQNKTEVYKEIVEKIQSKLVGWKSKLLSQAARLVLINSVIQPSPIYQLAAFKLPKKFASQIDAISTNFFWGFRGDKPTMHLLNRKKLFLPKSLGVDHSNGMFSNWVKNKYFKGNLEQNPTATSQPSWAWRSMSSAASLINDNLLWRIGKGDQAAIRSKFWWHPVNSEGLSLLDKLLWKGSLDGVYSVKAGFQTLLQEDFSTTQQGFISQVHSGRPKEGSCAVAEEYWKVLHKDFYALMSRGVKQIRINGNRGTSIYQDVLGYIPEWIF</sequence>
<proteinExistence type="predicted"/>
<dbReference type="EMBL" id="JAAIUW010000002">
    <property type="protein sequence ID" value="KAF7842464.1"/>
    <property type="molecule type" value="Genomic_DNA"/>
</dbReference>
<reference evidence="1" key="1">
    <citation type="submission" date="2020-09" db="EMBL/GenBank/DDBJ databases">
        <title>Genome-Enabled Discovery of Anthraquinone Biosynthesis in Senna tora.</title>
        <authorList>
            <person name="Kang S.-H."/>
            <person name="Pandey R.P."/>
            <person name="Lee C.-M."/>
            <person name="Sim J.-S."/>
            <person name="Jeong J.-T."/>
            <person name="Choi B.-S."/>
            <person name="Jung M."/>
            <person name="Ginzburg D."/>
            <person name="Zhao K."/>
            <person name="Won S.Y."/>
            <person name="Oh T.-J."/>
            <person name="Yu Y."/>
            <person name="Kim N.-H."/>
            <person name="Lee O.R."/>
            <person name="Lee T.-H."/>
            <person name="Bashyal P."/>
            <person name="Kim T.-S."/>
            <person name="Lee W.-H."/>
            <person name="Kawkins C."/>
            <person name="Kim C.-K."/>
            <person name="Kim J.S."/>
            <person name="Ahn B.O."/>
            <person name="Rhee S.Y."/>
            <person name="Sohng J.K."/>
        </authorList>
    </citation>
    <scope>NUCLEOTIDE SEQUENCE</scope>
    <source>
        <tissue evidence="1">Leaf</tissue>
    </source>
</reference>
<comment type="caution">
    <text evidence="1">The sequence shown here is derived from an EMBL/GenBank/DDBJ whole genome shotgun (WGS) entry which is preliminary data.</text>
</comment>
<organism evidence="1 2">
    <name type="scientific">Senna tora</name>
    <dbReference type="NCBI Taxonomy" id="362788"/>
    <lineage>
        <taxon>Eukaryota</taxon>
        <taxon>Viridiplantae</taxon>
        <taxon>Streptophyta</taxon>
        <taxon>Embryophyta</taxon>
        <taxon>Tracheophyta</taxon>
        <taxon>Spermatophyta</taxon>
        <taxon>Magnoliopsida</taxon>
        <taxon>eudicotyledons</taxon>
        <taxon>Gunneridae</taxon>
        <taxon>Pentapetalae</taxon>
        <taxon>rosids</taxon>
        <taxon>fabids</taxon>
        <taxon>Fabales</taxon>
        <taxon>Fabaceae</taxon>
        <taxon>Caesalpinioideae</taxon>
        <taxon>Cassia clade</taxon>
        <taxon>Senna</taxon>
    </lineage>
</organism>
<dbReference type="GO" id="GO:0003964">
    <property type="term" value="F:RNA-directed DNA polymerase activity"/>
    <property type="evidence" value="ECO:0007669"/>
    <property type="project" value="UniProtKB-KW"/>
</dbReference>
<protein>
    <submittedName>
        <fullName evidence="1">Putative RNA-directed DNA polymerase</fullName>
    </submittedName>
</protein>
<gene>
    <name evidence="1" type="ORF">G2W53_004762</name>
</gene>
<evidence type="ECO:0000313" key="1">
    <source>
        <dbReference type="EMBL" id="KAF7842464.1"/>
    </source>
</evidence>
<accession>A0A834XDQ3</accession>
<dbReference type="Proteomes" id="UP000634136">
    <property type="component" value="Unassembled WGS sequence"/>
</dbReference>
<keyword evidence="1" id="KW-0695">RNA-directed DNA polymerase</keyword>